<dbReference type="GO" id="GO:0010090">
    <property type="term" value="P:trichome morphogenesis"/>
    <property type="evidence" value="ECO:0007669"/>
    <property type="project" value="InterPro"/>
</dbReference>
<gene>
    <name evidence="4" type="ORF">PanWU01x14_148440</name>
</gene>
<evidence type="ECO:0000256" key="2">
    <source>
        <dbReference type="SAM" id="MobiDB-lite"/>
    </source>
</evidence>
<dbReference type="GO" id="GO:0005634">
    <property type="term" value="C:nucleus"/>
    <property type="evidence" value="ECO:0007669"/>
    <property type="project" value="TreeGrafter"/>
</dbReference>
<name>A0A2P5CJ41_PARAD</name>
<dbReference type="GO" id="GO:0000976">
    <property type="term" value="F:transcription cis-regulatory region binding"/>
    <property type="evidence" value="ECO:0007669"/>
    <property type="project" value="TreeGrafter"/>
</dbReference>
<protein>
    <submittedName>
        <fullName evidence="4">Zinc finger, C2H</fullName>
    </submittedName>
</protein>
<evidence type="ECO:0000313" key="5">
    <source>
        <dbReference type="Proteomes" id="UP000237105"/>
    </source>
</evidence>
<dbReference type="GO" id="GO:0009740">
    <property type="term" value="P:gibberellic acid mediated signaling pathway"/>
    <property type="evidence" value="ECO:0007669"/>
    <property type="project" value="TreeGrafter"/>
</dbReference>
<dbReference type="PANTHER" id="PTHR46353:SF5">
    <property type="entry name" value="ZINC FINGER PROTEIN 5"/>
    <property type="match status" value="1"/>
</dbReference>
<evidence type="ECO:0000259" key="3">
    <source>
        <dbReference type="PROSITE" id="PS50157"/>
    </source>
</evidence>
<dbReference type="InterPro" id="IPR044299">
    <property type="entry name" value="GIS3/ZFP5/ZFP6"/>
</dbReference>
<keyword evidence="1" id="KW-0862">Zinc</keyword>
<dbReference type="GO" id="GO:0009736">
    <property type="term" value="P:cytokinin-activated signaling pathway"/>
    <property type="evidence" value="ECO:0007669"/>
    <property type="project" value="TreeGrafter"/>
</dbReference>
<feature type="region of interest" description="Disordered" evidence="2">
    <location>
        <begin position="29"/>
        <end position="49"/>
    </location>
</feature>
<dbReference type="InterPro" id="IPR013087">
    <property type="entry name" value="Znf_C2H2_type"/>
</dbReference>
<organism evidence="4 5">
    <name type="scientific">Parasponia andersonii</name>
    <name type="common">Sponia andersonii</name>
    <dbReference type="NCBI Taxonomy" id="3476"/>
    <lineage>
        <taxon>Eukaryota</taxon>
        <taxon>Viridiplantae</taxon>
        <taxon>Streptophyta</taxon>
        <taxon>Embryophyta</taxon>
        <taxon>Tracheophyta</taxon>
        <taxon>Spermatophyta</taxon>
        <taxon>Magnoliopsida</taxon>
        <taxon>eudicotyledons</taxon>
        <taxon>Gunneridae</taxon>
        <taxon>Pentapetalae</taxon>
        <taxon>rosids</taxon>
        <taxon>fabids</taxon>
        <taxon>Rosales</taxon>
        <taxon>Cannabaceae</taxon>
        <taxon>Parasponia</taxon>
    </lineage>
</organism>
<dbReference type="AlphaFoldDB" id="A0A2P5CJ41"/>
<dbReference type="GO" id="GO:0003700">
    <property type="term" value="F:DNA-binding transcription factor activity"/>
    <property type="evidence" value="ECO:0007669"/>
    <property type="project" value="TreeGrafter"/>
</dbReference>
<comment type="caution">
    <text evidence="4">The sequence shown here is derived from an EMBL/GenBank/DDBJ whole genome shotgun (WGS) entry which is preliminary data.</text>
</comment>
<dbReference type="PROSITE" id="PS00028">
    <property type="entry name" value="ZINC_FINGER_C2H2_1"/>
    <property type="match status" value="1"/>
</dbReference>
<reference evidence="5" key="1">
    <citation type="submission" date="2016-06" db="EMBL/GenBank/DDBJ databases">
        <title>Parallel loss of symbiosis genes in relatives of nitrogen-fixing non-legume Parasponia.</title>
        <authorList>
            <person name="Van Velzen R."/>
            <person name="Holmer R."/>
            <person name="Bu F."/>
            <person name="Rutten L."/>
            <person name="Van Zeijl A."/>
            <person name="Liu W."/>
            <person name="Santuari L."/>
            <person name="Cao Q."/>
            <person name="Sharma T."/>
            <person name="Shen D."/>
            <person name="Roswanjaya Y."/>
            <person name="Wardhani T."/>
            <person name="Kalhor M.S."/>
            <person name="Jansen J."/>
            <person name="Van den Hoogen J."/>
            <person name="Gungor B."/>
            <person name="Hartog M."/>
            <person name="Hontelez J."/>
            <person name="Verver J."/>
            <person name="Yang W.-C."/>
            <person name="Schijlen E."/>
            <person name="Repin R."/>
            <person name="Schilthuizen M."/>
            <person name="Schranz E."/>
            <person name="Heidstra R."/>
            <person name="Miyata K."/>
            <person name="Fedorova E."/>
            <person name="Kohlen W."/>
            <person name="Bisseling T."/>
            <person name="Smit S."/>
            <person name="Geurts R."/>
        </authorList>
    </citation>
    <scope>NUCLEOTIDE SEQUENCE [LARGE SCALE GENOMIC DNA]</scope>
    <source>
        <strain evidence="5">cv. WU1-14</strain>
    </source>
</reference>
<sequence>MNDNIHFDTLMEKKSLRLFGFEVNPCASGEKRRRNSEEENQSSMSMDKAGFKVEDSDAKDGLICLLEHKKQRCEFCDREFINSQALGGHQNAHKKERLTKRRMLLQTKRALLFPQPQQNPGGLKIYHSLQCYIDFSSSKLAFYIEPHISFNSSDQNQV</sequence>
<dbReference type="OrthoDB" id="1939583at2759"/>
<keyword evidence="1" id="KW-0479">Metal-binding</keyword>
<feature type="domain" description="C2H2-type" evidence="3">
    <location>
        <begin position="71"/>
        <end position="98"/>
    </location>
</feature>
<keyword evidence="5" id="KW-1185">Reference proteome</keyword>
<evidence type="ECO:0000256" key="1">
    <source>
        <dbReference type="PROSITE-ProRule" id="PRU00042"/>
    </source>
</evidence>
<evidence type="ECO:0000313" key="4">
    <source>
        <dbReference type="EMBL" id="PON61058.1"/>
    </source>
</evidence>
<proteinExistence type="predicted"/>
<dbReference type="PROSITE" id="PS50157">
    <property type="entry name" value="ZINC_FINGER_C2H2_2"/>
    <property type="match status" value="1"/>
</dbReference>
<dbReference type="STRING" id="3476.A0A2P5CJ41"/>
<dbReference type="EMBL" id="JXTB01000124">
    <property type="protein sequence ID" value="PON61058.1"/>
    <property type="molecule type" value="Genomic_DNA"/>
</dbReference>
<dbReference type="SUPFAM" id="SSF57667">
    <property type="entry name" value="beta-beta-alpha zinc fingers"/>
    <property type="match status" value="1"/>
</dbReference>
<dbReference type="InterPro" id="IPR036236">
    <property type="entry name" value="Znf_C2H2_sf"/>
</dbReference>
<accession>A0A2P5CJ41</accession>
<keyword evidence="1" id="KW-0863">Zinc-finger</keyword>
<dbReference type="PANTHER" id="PTHR46353">
    <property type="entry name" value="ZINC FINGER PROTEIN 5"/>
    <property type="match status" value="1"/>
</dbReference>
<dbReference type="Proteomes" id="UP000237105">
    <property type="component" value="Unassembled WGS sequence"/>
</dbReference>
<dbReference type="GO" id="GO:0008270">
    <property type="term" value="F:zinc ion binding"/>
    <property type="evidence" value="ECO:0007669"/>
    <property type="project" value="UniProtKB-KW"/>
</dbReference>